<protein>
    <submittedName>
        <fullName evidence="2">Uncharacterized protein</fullName>
    </submittedName>
</protein>
<sequence length="178" mass="19674">MSPTKFISLLSLLTVFLLTPFASASPLLRRDFTPGSGSLVAWKDGTQVGCLDSSWKLVAGPEGCGVFTVTDRPDHPRYYSIASEKGSCGYQYKFVVPQPESHIFLLACGIHPGEDDFYDSELQFWTDPNINQSILRVASARNYVTVGERFPTGTEALEVTTDGFLLPSRFELVWKPSV</sequence>
<dbReference type="EMBL" id="CAJVRL010000002">
    <property type="protein sequence ID" value="CAG8949168.1"/>
    <property type="molecule type" value="Genomic_DNA"/>
</dbReference>
<feature type="chain" id="PRO_5040153414" evidence="1">
    <location>
        <begin position="25"/>
        <end position="178"/>
    </location>
</feature>
<feature type="signal peptide" evidence="1">
    <location>
        <begin position="1"/>
        <end position="24"/>
    </location>
</feature>
<gene>
    <name evidence="2" type="ORF">HYFRA_00004790</name>
</gene>
<evidence type="ECO:0000256" key="1">
    <source>
        <dbReference type="SAM" id="SignalP"/>
    </source>
</evidence>
<dbReference type="OrthoDB" id="10374844at2759"/>
<keyword evidence="1" id="KW-0732">Signal</keyword>
<evidence type="ECO:0000313" key="2">
    <source>
        <dbReference type="EMBL" id="CAG8949168.1"/>
    </source>
</evidence>
<organism evidence="2 3">
    <name type="scientific">Hymenoscyphus fraxineus</name>
    <dbReference type="NCBI Taxonomy" id="746836"/>
    <lineage>
        <taxon>Eukaryota</taxon>
        <taxon>Fungi</taxon>
        <taxon>Dikarya</taxon>
        <taxon>Ascomycota</taxon>
        <taxon>Pezizomycotina</taxon>
        <taxon>Leotiomycetes</taxon>
        <taxon>Helotiales</taxon>
        <taxon>Helotiaceae</taxon>
        <taxon>Hymenoscyphus</taxon>
    </lineage>
</organism>
<proteinExistence type="predicted"/>
<keyword evidence="3" id="KW-1185">Reference proteome</keyword>
<accession>A0A9N9KM21</accession>
<dbReference type="AlphaFoldDB" id="A0A9N9KM21"/>
<dbReference type="Proteomes" id="UP000696280">
    <property type="component" value="Unassembled WGS sequence"/>
</dbReference>
<evidence type="ECO:0000313" key="3">
    <source>
        <dbReference type="Proteomes" id="UP000696280"/>
    </source>
</evidence>
<comment type="caution">
    <text evidence="2">The sequence shown here is derived from an EMBL/GenBank/DDBJ whole genome shotgun (WGS) entry which is preliminary data.</text>
</comment>
<reference evidence="2" key="1">
    <citation type="submission" date="2021-07" db="EMBL/GenBank/DDBJ databases">
        <authorList>
            <person name="Durling M."/>
        </authorList>
    </citation>
    <scope>NUCLEOTIDE SEQUENCE</scope>
</reference>
<name>A0A9N9KM21_9HELO</name>